<evidence type="ECO:0000256" key="1">
    <source>
        <dbReference type="ARBA" id="ARBA00004651"/>
    </source>
</evidence>
<comment type="caution">
    <text evidence="11">The sequence shown here is derived from an EMBL/GenBank/DDBJ whole genome shotgun (WGS) entry which is preliminary data.</text>
</comment>
<evidence type="ECO:0000313" key="11">
    <source>
        <dbReference type="EMBL" id="MBK0417758.1"/>
    </source>
</evidence>
<evidence type="ECO:0000256" key="5">
    <source>
        <dbReference type="ARBA" id="ARBA00023136"/>
    </source>
</evidence>
<dbReference type="GO" id="GO:0140114">
    <property type="term" value="P:cellular detoxification of fluoride"/>
    <property type="evidence" value="ECO:0007669"/>
    <property type="project" value="UniProtKB-UniRule"/>
</dbReference>
<dbReference type="GO" id="GO:0062054">
    <property type="term" value="F:fluoride channel activity"/>
    <property type="evidence" value="ECO:0007669"/>
    <property type="project" value="UniProtKB-UniRule"/>
</dbReference>
<keyword evidence="12" id="KW-1185">Reference proteome</keyword>
<dbReference type="GO" id="GO:0005886">
    <property type="term" value="C:plasma membrane"/>
    <property type="evidence" value="ECO:0007669"/>
    <property type="project" value="UniProtKB-SubCell"/>
</dbReference>
<accession>A0A934Q519</accession>
<keyword evidence="10" id="KW-0813">Transport</keyword>
<evidence type="ECO:0000313" key="12">
    <source>
        <dbReference type="Proteomes" id="UP000608530"/>
    </source>
</evidence>
<keyword evidence="10" id="KW-0479">Metal-binding</keyword>
<protein>
    <recommendedName>
        <fullName evidence="10">Fluoride-specific ion channel FluC</fullName>
    </recommendedName>
</protein>
<feature type="transmembrane region" description="Helical" evidence="10">
    <location>
        <begin position="7"/>
        <end position="31"/>
    </location>
</feature>
<keyword evidence="10" id="KW-0406">Ion transport</keyword>
<feature type="transmembrane region" description="Helical" evidence="10">
    <location>
        <begin position="99"/>
        <end position="121"/>
    </location>
</feature>
<feature type="transmembrane region" description="Helical" evidence="10">
    <location>
        <begin position="70"/>
        <end position="93"/>
    </location>
</feature>
<keyword evidence="10" id="KW-0915">Sodium</keyword>
<name>A0A934Q519_9MICO</name>
<feature type="transmembrane region" description="Helical" evidence="10">
    <location>
        <begin position="37"/>
        <end position="58"/>
    </location>
</feature>
<comment type="function">
    <text evidence="9 10">Fluoride-specific ion channel. Important for reducing fluoride concentration in the cell, thus reducing its toxicity.</text>
</comment>
<keyword evidence="4 10" id="KW-1133">Transmembrane helix</keyword>
<evidence type="ECO:0000256" key="2">
    <source>
        <dbReference type="ARBA" id="ARBA00022475"/>
    </source>
</evidence>
<comment type="activity regulation">
    <text evidence="10">Na(+) is not transported, but it plays an essential structural role and its presence is essential for fluoride channel function.</text>
</comment>
<feature type="binding site" evidence="10">
    <location>
        <position position="81"/>
    </location>
    <ligand>
        <name>Na(+)</name>
        <dbReference type="ChEBI" id="CHEBI:29101"/>
        <note>structural</note>
    </ligand>
</feature>
<reference evidence="11" key="1">
    <citation type="submission" date="2020-12" db="EMBL/GenBank/DDBJ databases">
        <title>Leucobacter sp. CAS1, isolated from Chromium sludge.</title>
        <authorList>
            <person name="Xu Z."/>
        </authorList>
    </citation>
    <scope>NUCLEOTIDE SEQUENCE</scope>
    <source>
        <strain evidence="11">CSA1</strain>
    </source>
</reference>
<sequence length="142" mass="13809">MHPARKVLLVFAGGAAGALLRVLLLAIPAAHGPALEAAALAAVNVLGSLALGTLLGAVTAATPRADAVRAGLGTGVLGGFTSYSALVLLMLPAGGASSLGAVLGFLSLVAGIAAAFAGLRLGERGAARRSRPRGDRPRRSGA</sequence>
<dbReference type="AlphaFoldDB" id="A0A934Q519"/>
<proteinExistence type="inferred from homology"/>
<evidence type="ECO:0000256" key="6">
    <source>
        <dbReference type="ARBA" id="ARBA00023303"/>
    </source>
</evidence>
<dbReference type="Pfam" id="PF02537">
    <property type="entry name" value="CRCB"/>
    <property type="match status" value="1"/>
</dbReference>
<evidence type="ECO:0000256" key="10">
    <source>
        <dbReference type="HAMAP-Rule" id="MF_00454"/>
    </source>
</evidence>
<evidence type="ECO:0000256" key="9">
    <source>
        <dbReference type="ARBA" id="ARBA00049940"/>
    </source>
</evidence>
<comment type="subcellular location">
    <subcellularLocation>
        <location evidence="1 10">Cell membrane</location>
        <topology evidence="1 10">Multi-pass membrane protein</topology>
    </subcellularLocation>
</comment>
<dbReference type="InterPro" id="IPR003691">
    <property type="entry name" value="FluC"/>
</dbReference>
<comment type="similarity">
    <text evidence="7 10">Belongs to the fluoride channel Fluc/FEX (TC 1.A.43) family.</text>
</comment>
<keyword evidence="6 10" id="KW-0407">Ion channel</keyword>
<gene>
    <name evidence="10" type="primary">fluC</name>
    <name evidence="10" type="synonym">crcB</name>
    <name evidence="11" type="ORF">JD276_01735</name>
</gene>
<evidence type="ECO:0000256" key="8">
    <source>
        <dbReference type="ARBA" id="ARBA00035585"/>
    </source>
</evidence>
<keyword evidence="5 10" id="KW-0472">Membrane</keyword>
<comment type="catalytic activity">
    <reaction evidence="8">
        <text>fluoride(in) = fluoride(out)</text>
        <dbReference type="Rhea" id="RHEA:76159"/>
        <dbReference type="ChEBI" id="CHEBI:17051"/>
    </reaction>
    <physiologicalReaction direction="left-to-right" evidence="8">
        <dbReference type="Rhea" id="RHEA:76160"/>
    </physiologicalReaction>
</comment>
<keyword evidence="2 10" id="KW-1003">Cell membrane</keyword>
<dbReference type="Proteomes" id="UP000608530">
    <property type="component" value="Unassembled WGS sequence"/>
</dbReference>
<dbReference type="HAMAP" id="MF_00454">
    <property type="entry name" value="FluC"/>
    <property type="match status" value="1"/>
</dbReference>
<dbReference type="EMBL" id="JAEHOH010000001">
    <property type="protein sequence ID" value="MBK0417758.1"/>
    <property type="molecule type" value="Genomic_DNA"/>
</dbReference>
<feature type="binding site" evidence="10">
    <location>
        <position position="78"/>
    </location>
    <ligand>
        <name>Na(+)</name>
        <dbReference type="ChEBI" id="CHEBI:29101"/>
        <note>structural</note>
    </ligand>
</feature>
<evidence type="ECO:0000256" key="4">
    <source>
        <dbReference type="ARBA" id="ARBA00022989"/>
    </source>
</evidence>
<evidence type="ECO:0000256" key="7">
    <source>
        <dbReference type="ARBA" id="ARBA00035120"/>
    </source>
</evidence>
<organism evidence="11 12">
    <name type="scientific">Leucobacter chromiisoli</name>
    <dbReference type="NCBI Taxonomy" id="2796471"/>
    <lineage>
        <taxon>Bacteria</taxon>
        <taxon>Bacillati</taxon>
        <taxon>Actinomycetota</taxon>
        <taxon>Actinomycetes</taxon>
        <taxon>Micrococcales</taxon>
        <taxon>Microbacteriaceae</taxon>
        <taxon>Leucobacter</taxon>
    </lineage>
</organism>
<dbReference type="GO" id="GO:0046872">
    <property type="term" value="F:metal ion binding"/>
    <property type="evidence" value="ECO:0007669"/>
    <property type="project" value="UniProtKB-KW"/>
</dbReference>
<dbReference type="RefSeq" id="WP_200113158.1">
    <property type="nucleotide sequence ID" value="NZ_JAEHOH010000001.1"/>
</dbReference>
<keyword evidence="3 10" id="KW-0812">Transmembrane</keyword>
<evidence type="ECO:0000256" key="3">
    <source>
        <dbReference type="ARBA" id="ARBA00022692"/>
    </source>
</evidence>